<dbReference type="Gene3D" id="3.90.75.20">
    <property type="match status" value="1"/>
</dbReference>
<dbReference type="Pfam" id="PF07463">
    <property type="entry name" value="NUMOD4"/>
    <property type="match status" value="1"/>
</dbReference>
<reference evidence="3" key="3">
    <citation type="submission" date="2024-03" db="EMBL/GenBank/DDBJ databases">
        <title>The Genome Sequence of Enterococcus sp. DIV0242b.</title>
        <authorList>
            <consortium name="The Broad Institute Genomics Platform"/>
            <consortium name="The Broad Institute Microbial Omics Core"/>
            <consortium name="The Broad Institute Genomic Center for Infectious Diseases"/>
            <person name="Earl A."/>
            <person name="Manson A."/>
            <person name="Gilmore M."/>
            <person name="Schwartman J."/>
            <person name="Shea T."/>
            <person name="Abouelleil A."/>
            <person name="Cao P."/>
            <person name="Chapman S."/>
            <person name="Cusick C."/>
            <person name="Young S."/>
            <person name="Neafsey D."/>
            <person name="Nusbaum C."/>
            <person name="Birren B."/>
        </authorList>
    </citation>
    <scope>NUCLEOTIDE SEQUENCE</scope>
    <source>
        <strain evidence="3">9E7_DIV0242</strain>
    </source>
</reference>
<gene>
    <name evidence="3" type="ORF">A5888_001649</name>
    <name evidence="2" type="ORF">A5888_003165</name>
</gene>
<accession>A0A242K3W5</accession>
<dbReference type="InterPro" id="IPR003615">
    <property type="entry name" value="HNH_nuc"/>
</dbReference>
<proteinExistence type="predicted"/>
<dbReference type="EMBL" id="CP147247">
    <property type="protein sequence ID" value="WYJ89921.1"/>
    <property type="molecule type" value="Genomic_DNA"/>
</dbReference>
<evidence type="ECO:0000313" key="4">
    <source>
        <dbReference type="Proteomes" id="UP000195141"/>
    </source>
</evidence>
<dbReference type="SUPFAM" id="SSF54060">
    <property type="entry name" value="His-Me finger endonucleases"/>
    <property type="match status" value="1"/>
</dbReference>
<dbReference type="InterPro" id="IPR044925">
    <property type="entry name" value="His-Me_finger_sf"/>
</dbReference>
<dbReference type="RefSeq" id="WP_086350160.1">
    <property type="nucleotide sequence ID" value="NZ_CP147247.1"/>
</dbReference>
<dbReference type="Pfam" id="PF13392">
    <property type="entry name" value="HNH_3"/>
    <property type="match status" value="1"/>
</dbReference>
<reference evidence="3" key="2">
    <citation type="submission" date="2017-05" db="EMBL/GenBank/DDBJ databases">
        <authorList>
            <consortium name="The Broad Institute Genomics Platform"/>
            <consortium name="The Broad Institute Genomic Center for Infectious Diseases"/>
            <person name="Earl A."/>
            <person name="Manson A."/>
            <person name="Schwartman J."/>
            <person name="Gilmore M."/>
            <person name="Abouelleil A."/>
            <person name="Cao P."/>
            <person name="Chapman S."/>
            <person name="Cusick C."/>
            <person name="Shea T."/>
            <person name="Young S."/>
            <person name="Neafsey D."/>
            <person name="Nusbaum C."/>
            <person name="Birren B."/>
        </authorList>
    </citation>
    <scope>NUCLEOTIDE SEQUENCE</scope>
    <source>
        <strain evidence="3">9E7_DIV0242</strain>
    </source>
</reference>
<protein>
    <recommendedName>
        <fullName evidence="1">HNH nuclease domain-containing protein</fullName>
    </recommendedName>
</protein>
<dbReference type="Proteomes" id="UP000195141">
    <property type="component" value="Chromosome"/>
</dbReference>
<sequence>MEEEWRYVKHDGKERFSYQISSKGRVKSLLTAKATILKTRVNQWGYEVVNLKIDRETKTKQVHRLVAEAFLGIDLAKSQVNHKDGDKLNNLLDNLEWVTPKENIEHANRMKLRDARGHKKLSDREKDAILYLTTLSEITYLTIATAFSVNKRTVSKIASEWRKEKASDTPASKV</sequence>
<dbReference type="AlphaFoldDB" id="A0A242K3W5"/>
<dbReference type="InterPro" id="IPR010902">
    <property type="entry name" value="NUMOD4"/>
</dbReference>
<evidence type="ECO:0000313" key="2">
    <source>
        <dbReference type="EMBL" id="OTP13687.1"/>
    </source>
</evidence>
<evidence type="ECO:0000313" key="3">
    <source>
        <dbReference type="EMBL" id="WYJ89921.1"/>
    </source>
</evidence>
<feature type="domain" description="HNH nuclease" evidence="1">
    <location>
        <begin position="56"/>
        <end position="104"/>
    </location>
</feature>
<name>A0A242K3W5_9ENTE</name>
<reference evidence="2" key="1">
    <citation type="submission" date="2017-05" db="EMBL/GenBank/DDBJ databases">
        <title>The Genome Sequence of Enterococcus sp. 9E7_DIV0242.</title>
        <authorList>
            <consortium name="The Broad Institute Genomics Platform"/>
            <consortium name="The Broad Institute Genomic Center for Infectious Diseases"/>
            <person name="Earl A."/>
            <person name="Manson A."/>
            <person name="Schwartman J."/>
            <person name="Gilmore M."/>
            <person name="Abouelleil A."/>
            <person name="Cao P."/>
            <person name="Chapman S."/>
            <person name="Cusick C."/>
            <person name="Shea T."/>
            <person name="Young S."/>
            <person name="Neafsey D."/>
            <person name="Nusbaum C."/>
            <person name="Birren B."/>
        </authorList>
    </citation>
    <scope>NUCLEOTIDE SEQUENCE [LARGE SCALE GENOMIC DNA]</scope>
    <source>
        <strain evidence="2">9E7_DIV0242</strain>
    </source>
</reference>
<dbReference type="EMBL" id="NGMM01000005">
    <property type="protein sequence ID" value="OTP13687.1"/>
    <property type="molecule type" value="Genomic_DNA"/>
</dbReference>
<organism evidence="2">
    <name type="scientific">Candidatus Enterococcus clewellii</name>
    <dbReference type="NCBI Taxonomy" id="1834193"/>
    <lineage>
        <taxon>Bacteria</taxon>
        <taxon>Bacillati</taxon>
        <taxon>Bacillota</taxon>
        <taxon>Bacilli</taxon>
        <taxon>Lactobacillales</taxon>
        <taxon>Enterococcaceae</taxon>
        <taxon>Enterococcus</taxon>
    </lineage>
</organism>
<evidence type="ECO:0000259" key="1">
    <source>
        <dbReference type="SMART" id="SM00507"/>
    </source>
</evidence>
<dbReference type="OrthoDB" id="6631788at2"/>
<dbReference type="GO" id="GO:0016788">
    <property type="term" value="F:hydrolase activity, acting on ester bonds"/>
    <property type="evidence" value="ECO:0007669"/>
    <property type="project" value="InterPro"/>
</dbReference>
<dbReference type="SMART" id="SM00507">
    <property type="entry name" value="HNHc"/>
    <property type="match status" value="1"/>
</dbReference>
<keyword evidence="4" id="KW-1185">Reference proteome</keyword>